<gene>
    <name evidence="2" type="ORF">CCACVL1_22659</name>
</gene>
<dbReference type="AlphaFoldDB" id="A0A1R3GXB0"/>
<evidence type="ECO:0000313" key="3">
    <source>
        <dbReference type="Proteomes" id="UP000188268"/>
    </source>
</evidence>
<keyword evidence="3" id="KW-1185">Reference proteome</keyword>
<evidence type="ECO:0000313" key="2">
    <source>
        <dbReference type="EMBL" id="OMO62745.1"/>
    </source>
</evidence>
<comment type="caution">
    <text evidence="2">The sequence shown here is derived from an EMBL/GenBank/DDBJ whole genome shotgun (WGS) entry which is preliminary data.</text>
</comment>
<sequence>MEESSTEKDKSQPYRDEAFRQNQVNFKKPYPATDEKALWSEGKR</sequence>
<feature type="non-terminal residue" evidence="2">
    <location>
        <position position="44"/>
    </location>
</feature>
<feature type="compositionally biased region" description="Basic and acidic residues" evidence="1">
    <location>
        <begin position="33"/>
        <end position="44"/>
    </location>
</feature>
<evidence type="ECO:0000256" key="1">
    <source>
        <dbReference type="SAM" id="MobiDB-lite"/>
    </source>
</evidence>
<dbReference type="EMBL" id="AWWV01013154">
    <property type="protein sequence ID" value="OMO62745.1"/>
    <property type="molecule type" value="Genomic_DNA"/>
</dbReference>
<dbReference type="Proteomes" id="UP000188268">
    <property type="component" value="Unassembled WGS sequence"/>
</dbReference>
<dbReference type="OrthoDB" id="1929568at2759"/>
<reference evidence="2 3" key="1">
    <citation type="submission" date="2013-09" db="EMBL/GenBank/DDBJ databases">
        <title>Corchorus capsularis genome sequencing.</title>
        <authorList>
            <person name="Alam M."/>
            <person name="Haque M.S."/>
            <person name="Islam M.S."/>
            <person name="Emdad E.M."/>
            <person name="Islam M.M."/>
            <person name="Ahmed B."/>
            <person name="Halim A."/>
            <person name="Hossen Q.M.M."/>
            <person name="Hossain M.Z."/>
            <person name="Ahmed R."/>
            <person name="Khan M.M."/>
            <person name="Islam R."/>
            <person name="Rashid M.M."/>
            <person name="Khan S.A."/>
            <person name="Rahman M.S."/>
            <person name="Alam M."/>
        </authorList>
    </citation>
    <scope>NUCLEOTIDE SEQUENCE [LARGE SCALE GENOMIC DNA]</scope>
    <source>
        <strain evidence="3">cv. CVL-1</strain>
        <tissue evidence="2">Whole seedling</tissue>
    </source>
</reference>
<proteinExistence type="predicted"/>
<feature type="compositionally biased region" description="Basic and acidic residues" evidence="1">
    <location>
        <begin position="1"/>
        <end position="19"/>
    </location>
</feature>
<feature type="region of interest" description="Disordered" evidence="1">
    <location>
        <begin position="1"/>
        <end position="44"/>
    </location>
</feature>
<dbReference type="Gramene" id="OMO62745">
    <property type="protein sequence ID" value="OMO62745"/>
    <property type="gene ID" value="CCACVL1_22659"/>
</dbReference>
<accession>A0A1R3GXB0</accession>
<name>A0A1R3GXB0_COCAP</name>
<organism evidence="2 3">
    <name type="scientific">Corchorus capsularis</name>
    <name type="common">Jute</name>
    <dbReference type="NCBI Taxonomy" id="210143"/>
    <lineage>
        <taxon>Eukaryota</taxon>
        <taxon>Viridiplantae</taxon>
        <taxon>Streptophyta</taxon>
        <taxon>Embryophyta</taxon>
        <taxon>Tracheophyta</taxon>
        <taxon>Spermatophyta</taxon>
        <taxon>Magnoliopsida</taxon>
        <taxon>eudicotyledons</taxon>
        <taxon>Gunneridae</taxon>
        <taxon>Pentapetalae</taxon>
        <taxon>rosids</taxon>
        <taxon>malvids</taxon>
        <taxon>Malvales</taxon>
        <taxon>Malvaceae</taxon>
        <taxon>Grewioideae</taxon>
        <taxon>Apeibeae</taxon>
        <taxon>Corchorus</taxon>
    </lineage>
</organism>
<protein>
    <submittedName>
        <fullName evidence="2">Uncharacterized protein</fullName>
    </submittedName>
</protein>